<feature type="non-terminal residue" evidence="2">
    <location>
        <position position="1"/>
    </location>
</feature>
<protein>
    <submittedName>
        <fullName evidence="2">Uncharacterized protein</fullName>
    </submittedName>
</protein>
<evidence type="ECO:0000313" key="2">
    <source>
        <dbReference type="EMBL" id="EGZ19236.1"/>
    </source>
</evidence>
<dbReference type="Proteomes" id="UP000002640">
    <property type="component" value="Unassembled WGS sequence"/>
</dbReference>
<dbReference type="RefSeq" id="XP_009521953.1">
    <property type="nucleotide sequence ID" value="XM_009523658.1"/>
</dbReference>
<proteinExistence type="predicted"/>
<sequence length="80" mass="9276">VSLPAALWLYVQWTLETHGWKLLGGALLFYAARGRLRKLMARRHQQRALAEANDPARVEVLRRETARVRRQQQQQLQAGT</sequence>
<reference evidence="2 3" key="1">
    <citation type="journal article" date="2006" name="Science">
        <title>Phytophthora genome sequences uncover evolutionary origins and mechanisms of pathogenesis.</title>
        <authorList>
            <person name="Tyler B.M."/>
            <person name="Tripathy S."/>
            <person name="Zhang X."/>
            <person name="Dehal P."/>
            <person name="Jiang R.H."/>
            <person name="Aerts A."/>
            <person name="Arredondo F.D."/>
            <person name="Baxter L."/>
            <person name="Bensasson D."/>
            <person name="Beynon J.L."/>
            <person name="Chapman J."/>
            <person name="Damasceno C.M."/>
            <person name="Dorrance A.E."/>
            <person name="Dou D."/>
            <person name="Dickerman A.W."/>
            <person name="Dubchak I.L."/>
            <person name="Garbelotto M."/>
            <person name="Gijzen M."/>
            <person name="Gordon S.G."/>
            <person name="Govers F."/>
            <person name="Grunwald N.J."/>
            <person name="Huang W."/>
            <person name="Ivors K.L."/>
            <person name="Jones R.W."/>
            <person name="Kamoun S."/>
            <person name="Krampis K."/>
            <person name="Lamour K.H."/>
            <person name="Lee M.K."/>
            <person name="McDonald W.H."/>
            <person name="Medina M."/>
            <person name="Meijer H.J."/>
            <person name="Nordberg E.K."/>
            <person name="Maclean D.J."/>
            <person name="Ospina-Giraldo M.D."/>
            <person name="Morris P.F."/>
            <person name="Phuntumart V."/>
            <person name="Putnam N.H."/>
            <person name="Rash S."/>
            <person name="Rose J.K."/>
            <person name="Sakihama Y."/>
            <person name="Salamov A.A."/>
            <person name="Savidor A."/>
            <person name="Scheuring C.F."/>
            <person name="Smith B.M."/>
            <person name="Sobral B.W."/>
            <person name="Terry A."/>
            <person name="Torto-Alalibo T.A."/>
            <person name="Win J."/>
            <person name="Xu Z."/>
            <person name="Zhang H."/>
            <person name="Grigoriev I.V."/>
            <person name="Rokhsar D.S."/>
            <person name="Boore J.L."/>
        </authorList>
    </citation>
    <scope>NUCLEOTIDE SEQUENCE [LARGE SCALE GENOMIC DNA]</scope>
    <source>
        <strain evidence="2 3">P6497</strain>
    </source>
</reference>
<feature type="transmembrane region" description="Helical" evidence="1">
    <location>
        <begin position="20"/>
        <end position="36"/>
    </location>
</feature>
<keyword evidence="1" id="KW-0472">Membrane</keyword>
<gene>
    <name evidence="2" type="ORF">PHYSODRAFT_393328</name>
</gene>
<keyword evidence="1" id="KW-1133">Transmembrane helix</keyword>
<dbReference type="EMBL" id="JH159153">
    <property type="protein sequence ID" value="EGZ19236.1"/>
    <property type="molecule type" value="Genomic_DNA"/>
</dbReference>
<feature type="non-terminal residue" evidence="2">
    <location>
        <position position="80"/>
    </location>
</feature>
<accession>G4Z292</accession>
<keyword evidence="3" id="KW-1185">Reference proteome</keyword>
<keyword evidence="1" id="KW-0812">Transmembrane</keyword>
<evidence type="ECO:0000313" key="3">
    <source>
        <dbReference type="Proteomes" id="UP000002640"/>
    </source>
</evidence>
<organism evidence="2 3">
    <name type="scientific">Phytophthora sojae (strain P6497)</name>
    <name type="common">Soybean stem and root rot agent</name>
    <name type="synonym">Phytophthora megasperma f. sp. glycines</name>
    <dbReference type="NCBI Taxonomy" id="1094619"/>
    <lineage>
        <taxon>Eukaryota</taxon>
        <taxon>Sar</taxon>
        <taxon>Stramenopiles</taxon>
        <taxon>Oomycota</taxon>
        <taxon>Peronosporomycetes</taxon>
        <taxon>Peronosporales</taxon>
        <taxon>Peronosporaceae</taxon>
        <taxon>Phytophthora</taxon>
    </lineage>
</organism>
<dbReference type="SMR" id="G4Z292"/>
<dbReference type="InParanoid" id="G4Z292"/>
<dbReference type="OMA" id="FETHGWK"/>
<dbReference type="AlphaFoldDB" id="G4Z292"/>
<evidence type="ECO:0000256" key="1">
    <source>
        <dbReference type="SAM" id="Phobius"/>
    </source>
</evidence>
<dbReference type="GeneID" id="20651175"/>
<name>G4Z292_PHYSP</name>
<dbReference type="KEGG" id="psoj:PHYSODRAFT_393328"/>